<organism evidence="2 3">
    <name type="scientific">Aedes albopictus</name>
    <name type="common">Asian tiger mosquito</name>
    <name type="synonym">Stegomyia albopicta</name>
    <dbReference type="NCBI Taxonomy" id="7160"/>
    <lineage>
        <taxon>Eukaryota</taxon>
        <taxon>Metazoa</taxon>
        <taxon>Ecdysozoa</taxon>
        <taxon>Arthropoda</taxon>
        <taxon>Hexapoda</taxon>
        <taxon>Insecta</taxon>
        <taxon>Pterygota</taxon>
        <taxon>Neoptera</taxon>
        <taxon>Endopterygota</taxon>
        <taxon>Diptera</taxon>
        <taxon>Nematocera</taxon>
        <taxon>Culicoidea</taxon>
        <taxon>Culicidae</taxon>
        <taxon>Culicinae</taxon>
        <taxon>Aedini</taxon>
        <taxon>Aedes</taxon>
        <taxon>Stegomyia</taxon>
    </lineage>
</organism>
<dbReference type="Proteomes" id="UP000069940">
    <property type="component" value="Unassembled WGS sequence"/>
</dbReference>
<feature type="transmembrane region" description="Helical" evidence="1">
    <location>
        <begin position="156"/>
        <end position="174"/>
    </location>
</feature>
<feature type="transmembrane region" description="Helical" evidence="1">
    <location>
        <begin position="300"/>
        <end position="322"/>
    </location>
</feature>
<reference evidence="3" key="1">
    <citation type="journal article" date="2015" name="Proc. Natl. Acad. Sci. U.S.A.">
        <title>Genome sequence of the Asian Tiger mosquito, Aedes albopictus, reveals insights into its biology, genetics, and evolution.</title>
        <authorList>
            <person name="Chen X.G."/>
            <person name="Jiang X."/>
            <person name="Gu J."/>
            <person name="Xu M."/>
            <person name="Wu Y."/>
            <person name="Deng Y."/>
            <person name="Zhang C."/>
            <person name="Bonizzoni M."/>
            <person name="Dermauw W."/>
            <person name="Vontas J."/>
            <person name="Armbruster P."/>
            <person name="Huang X."/>
            <person name="Yang Y."/>
            <person name="Zhang H."/>
            <person name="He W."/>
            <person name="Peng H."/>
            <person name="Liu Y."/>
            <person name="Wu K."/>
            <person name="Chen J."/>
            <person name="Lirakis M."/>
            <person name="Topalis P."/>
            <person name="Van Leeuwen T."/>
            <person name="Hall A.B."/>
            <person name="Jiang X."/>
            <person name="Thorpe C."/>
            <person name="Mueller R.L."/>
            <person name="Sun C."/>
            <person name="Waterhouse R.M."/>
            <person name="Yan G."/>
            <person name="Tu Z.J."/>
            <person name="Fang X."/>
            <person name="James A.A."/>
        </authorList>
    </citation>
    <scope>NUCLEOTIDE SEQUENCE [LARGE SCALE GENOMIC DNA]</scope>
    <source>
        <strain evidence="3">Foshan</strain>
    </source>
</reference>
<evidence type="ECO:0000313" key="2">
    <source>
        <dbReference type="EnsemblMetazoa" id="AALFPA23_012824.P18499"/>
    </source>
</evidence>
<keyword evidence="3" id="KW-1185">Reference proteome</keyword>
<keyword evidence="1" id="KW-0472">Membrane</keyword>
<protein>
    <recommendedName>
        <fullName evidence="4">Gustatory receptor</fullName>
    </recommendedName>
</protein>
<feature type="transmembrane region" description="Helical" evidence="1">
    <location>
        <begin position="257"/>
        <end position="280"/>
    </location>
</feature>
<evidence type="ECO:0000256" key="1">
    <source>
        <dbReference type="SAM" id="Phobius"/>
    </source>
</evidence>
<dbReference type="EnsemblMetazoa" id="AALFPA23_012824.R18499">
    <property type="protein sequence ID" value="AALFPA23_012824.P18499"/>
    <property type="gene ID" value="AALFPA23_012824"/>
</dbReference>
<dbReference type="GeneID" id="134287807"/>
<evidence type="ECO:0008006" key="4">
    <source>
        <dbReference type="Google" id="ProtNLM"/>
    </source>
</evidence>
<dbReference type="RefSeq" id="XP_062706763.1">
    <property type="nucleotide sequence ID" value="XM_062850779.1"/>
</dbReference>
<keyword evidence="1" id="KW-0812">Transmembrane</keyword>
<sequence length="351" mass="40163">MLRKGRKSIRTQKIFGRMPSVSLRRCLNPIITLNNWLGFTGIEIRQDGSLHESNLYIANALVNLALTVASMGWSVVQFFKGLSMIMYSNSIMFVYTDFLDVVMSFTQYLSVIANGLLQKRSTMLVILALEDLDDSITCVTRIRINYGIVKKGINCALWIHSTFIAVLLAYFFVRTFRNGLMSIEEFVQNIMFVSIMYTTYIYFLLCIMISRALQVQCSTLLKFFTVNKKLANDITIILYLTVIGKLYPFIQSFNKCFGLPLLLLIMLTFVKGFLAIFYGAQSLVLSAYINGFEDLGPFFIISYGVWVGFIVLWMVAIVTILSSTIDKVKFSRNFQLFHNKFNVNYCIVEIP</sequence>
<keyword evidence="1" id="KW-1133">Transmembrane helix</keyword>
<reference evidence="2" key="2">
    <citation type="submission" date="2025-05" db="UniProtKB">
        <authorList>
            <consortium name="EnsemblMetazoa"/>
        </authorList>
    </citation>
    <scope>IDENTIFICATION</scope>
    <source>
        <strain evidence="2">Foshan</strain>
    </source>
</reference>
<name>A0ABM1YWV3_AEDAL</name>
<feature type="transmembrane region" description="Helical" evidence="1">
    <location>
        <begin position="186"/>
        <end position="210"/>
    </location>
</feature>
<feature type="transmembrane region" description="Helical" evidence="1">
    <location>
        <begin position="56"/>
        <end position="79"/>
    </location>
</feature>
<proteinExistence type="predicted"/>
<evidence type="ECO:0000313" key="3">
    <source>
        <dbReference type="Proteomes" id="UP000069940"/>
    </source>
</evidence>
<feature type="transmembrane region" description="Helical" evidence="1">
    <location>
        <begin position="91"/>
        <end position="113"/>
    </location>
</feature>
<accession>A0ABM1YWV3</accession>